<gene>
    <name evidence="2" type="ORF">ABRQ22_06730</name>
</gene>
<accession>A0AAU8G6N1</accession>
<protein>
    <recommendedName>
        <fullName evidence="3">HNH endonuclease</fullName>
    </recommendedName>
</protein>
<feature type="region of interest" description="Disordered" evidence="1">
    <location>
        <begin position="81"/>
        <end position="111"/>
    </location>
</feature>
<dbReference type="Gene3D" id="1.10.30.50">
    <property type="match status" value="1"/>
</dbReference>
<sequence length="111" mass="12102">MAGRSWSGRTVTTARAYWRGRLLAAGALPCWRCGRALTVRSRWTVGHLVSRHAGGSVTDPANQWVECALCNFRAGGRDGAAITNARRKPTTKPRTAAPVRGTEKDRGIRGW</sequence>
<reference evidence="2" key="1">
    <citation type="submission" date="2024-06" db="EMBL/GenBank/DDBJ databases">
        <title>Complete genome sequence of the cellulolytic actinobacterium, Cellulosimicrobium ES-005.</title>
        <authorList>
            <person name="Matthews C.T."/>
            <person name="Underwood K.D."/>
            <person name="Ghanchi K.M."/>
            <person name="Fields S.D."/>
            <person name="Gardner S.G."/>
        </authorList>
    </citation>
    <scope>NUCLEOTIDE SEQUENCE</scope>
    <source>
        <strain evidence="2">ES-005</strain>
    </source>
</reference>
<evidence type="ECO:0000256" key="1">
    <source>
        <dbReference type="SAM" id="MobiDB-lite"/>
    </source>
</evidence>
<dbReference type="EMBL" id="CP159290">
    <property type="protein sequence ID" value="XCH31376.1"/>
    <property type="molecule type" value="Genomic_DNA"/>
</dbReference>
<evidence type="ECO:0008006" key="3">
    <source>
        <dbReference type="Google" id="ProtNLM"/>
    </source>
</evidence>
<feature type="compositionally biased region" description="Basic and acidic residues" evidence="1">
    <location>
        <begin position="101"/>
        <end position="111"/>
    </location>
</feature>
<dbReference type="AlphaFoldDB" id="A0AAU8G6N1"/>
<proteinExistence type="predicted"/>
<evidence type="ECO:0000313" key="2">
    <source>
        <dbReference type="EMBL" id="XCH31376.1"/>
    </source>
</evidence>
<organism evidence="2">
    <name type="scientific">Cellulosimicrobium sp. ES-005</name>
    <dbReference type="NCBI Taxonomy" id="3163031"/>
    <lineage>
        <taxon>Bacteria</taxon>
        <taxon>Bacillati</taxon>
        <taxon>Actinomycetota</taxon>
        <taxon>Actinomycetes</taxon>
        <taxon>Micrococcales</taxon>
        <taxon>Promicromonosporaceae</taxon>
        <taxon>Cellulosimicrobium</taxon>
    </lineage>
</organism>
<name>A0AAU8G6N1_9MICO</name>
<dbReference type="RefSeq" id="WP_353708993.1">
    <property type="nucleotide sequence ID" value="NZ_CP159290.1"/>
</dbReference>